<name>A0AAW0ZDR4_9HYME</name>
<gene>
    <name evidence="1" type="ORF">QLX08_009985</name>
</gene>
<protein>
    <submittedName>
        <fullName evidence="1">Uncharacterized protein</fullName>
    </submittedName>
</protein>
<reference evidence="1 2" key="1">
    <citation type="submission" date="2024-05" db="EMBL/GenBank/DDBJ databases">
        <title>The nuclear and mitochondrial genome assemblies of Tetragonisca angustula (Apidae: Meliponini), a tiny yet remarkable pollinator in the Neotropics.</title>
        <authorList>
            <person name="Ferrari R."/>
            <person name="Ricardo P.C."/>
            <person name="Dias F.C."/>
            <person name="Araujo N.S."/>
            <person name="Soares D.O."/>
            <person name="Zhou Q.-S."/>
            <person name="Zhu C.-D."/>
            <person name="Coutinho L."/>
            <person name="Airas M.C."/>
            <person name="Batista T.M."/>
        </authorList>
    </citation>
    <scope>NUCLEOTIDE SEQUENCE [LARGE SCALE GENOMIC DNA]</scope>
    <source>
        <strain evidence="1">ASF017062</strain>
        <tissue evidence="1">Abdomen</tissue>
    </source>
</reference>
<accession>A0AAW0ZDR4</accession>
<proteinExistence type="predicted"/>
<sequence>MISPRLSFEITTSPMDILPLGRFVRPAFPRHVRPVLTTFKAICIDRASVRKQISYGDQKGKKGNTRGWANGHTREPTLIADASSVRFTRCFLRAILLGLSADVFRLLKSRHYQGIIGKPLTGTRNAPYGTVH</sequence>
<comment type="caution">
    <text evidence="1">The sequence shown here is derived from an EMBL/GenBank/DDBJ whole genome shotgun (WGS) entry which is preliminary data.</text>
</comment>
<evidence type="ECO:0000313" key="2">
    <source>
        <dbReference type="Proteomes" id="UP001432146"/>
    </source>
</evidence>
<dbReference type="EMBL" id="JAWNGG020000241">
    <property type="protein sequence ID" value="KAK9295764.1"/>
    <property type="molecule type" value="Genomic_DNA"/>
</dbReference>
<organism evidence="1 2">
    <name type="scientific">Tetragonisca angustula</name>
    <dbReference type="NCBI Taxonomy" id="166442"/>
    <lineage>
        <taxon>Eukaryota</taxon>
        <taxon>Metazoa</taxon>
        <taxon>Ecdysozoa</taxon>
        <taxon>Arthropoda</taxon>
        <taxon>Hexapoda</taxon>
        <taxon>Insecta</taxon>
        <taxon>Pterygota</taxon>
        <taxon>Neoptera</taxon>
        <taxon>Endopterygota</taxon>
        <taxon>Hymenoptera</taxon>
        <taxon>Apocrita</taxon>
        <taxon>Aculeata</taxon>
        <taxon>Apoidea</taxon>
        <taxon>Anthophila</taxon>
        <taxon>Apidae</taxon>
        <taxon>Tetragonisca</taxon>
    </lineage>
</organism>
<dbReference type="Proteomes" id="UP001432146">
    <property type="component" value="Unassembled WGS sequence"/>
</dbReference>
<keyword evidence="2" id="KW-1185">Reference proteome</keyword>
<evidence type="ECO:0000313" key="1">
    <source>
        <dbReference type="EMBL" id="KAK9295764.1"/>
    </source>
</evidence>
<dbReference type="AlphaFoldDB" id="A0AAW0ZDR4"/>